<gene>
    <name evidence="1" type="ORF">DPMN_069530</name>
</gene>
<comment type="caution">
    <text evidence="1">The sequence shown here is derived from an EMBL/GenBank/DDBJ whole genome shotgun (WGS) entry which is preliminary data.</text>
</comment>
<keyword evidence="2" id="KW-1185">Reference proteome</keyword>
<protein>
    <submittedName>
        <fullName evidence="1">Uncharacterized protein</fullName>
    </submittedName>
</protein>
<evidence type="ECO:0000313" key="1">
    <source>
        <dbReference type="EMBL" id="KAH3710064.1"/>
    </source>
</evidence>
<reference evidence="1" key="2">
    <citation type="submission" date="2020-11" db="EMBL/GenBank/DDBJ databases">
        <authorList>
            <person name="McCartney M.A."/>
            <person name="Auch B."/>
            <person name="Kono T."/>
            <person name="Mallez S."/>
            <person name="Becker A."/>
            <person name="Gohl D.M."/>
            <person name="Silverstein K.A.T."/>
            <person name="Koren S."/>
            <person name="Bechman K.B."/>
            <person name="Herman A."/>
            <person name="Abrahante J.E."/>
            <person name="Garbe J."/>
        </authorList>
    </citation>
    <scope>NUCLEOTIDE SEQUENCE</scope>
    <source>
        <strain evidence="1">Duluth1</strain>
        <tissue evidence="1">Whole animal</tissue>
    </source>
</reference>
<reference evidence="1" key="1">
    <citation type="journal article" date="2019" name="bioRxiv">
        <title>The Genome of the Zebra Mussel, Dreissena polymorpha: A Resource for Invasive Species Research.</title>
        <authorList>
            <person name="McCartney M.A."/>
            <person name="Auch B."/>
            <person name="Kono T."/>
            <person name="Mallez S."/>
            <person name="Zhang Y."/>
            <person name="Obille A."/>
            <person name="Becker A."/>
            <person name="Abrahante J.E."/>
            <person name="Garbe J."/>
            <person name="Badalamenti J.P."/>
            <person name="Herman A."/>
            <person name="Mangelson H."/>
            <person name="Liachko I."/>
            <person name="Sullivan S."/>
            <person name="Sone E.D."/>
            <person name="Koren S."/>
            <person name="Silverstein K.A.T."/>
            <person name="Beckman K.B."/>
            <person name="Gohl D.M."/>
        </authorList>
    </citation>
    <scope>NUCLEOTIDE SEQUENCE</scope>
    <source>
        <strain evidence="1">Duluth1</strain>
        <tissue evidence="1">Whole animal</tissue>
    </source>
</reference>
<name>A0A9D3Z1N9_DREPO</name>
<dbReference type="EMBL" id="JAIWYP010000014">
    <property type="protein sequence ID" value="KAH3710064.1"/>
    <property type="molecule type" value="Genomic_DNA"/>
</dbReference>
<evidence type="ECO:0000313" key="2">
    <source>
        <dbReference type="Proteomes" id="UP000828390"/>
    </source>
</evidence>
<proteinExistence type="predicted"/>
<dbReference type="Proteomes" id="UP000828390">
    <property type="component" value="Unassembled WGS sequence"/>
</dbReference>
<dbReference type="AlphaFoldDB" id="A0A9D3Z1N9"/>
<sequence length="91" mass="10250">MCRITTSTVAVTVGGDSTNINEVQFIEIRNWQLKMVRNINLQHECIGIAYHQYHLYVASGTALYRHTLNGNLVRTLYDDPSGKKTGDPARV</sequence>
<organism evidence="1 2">
    <name type="scientific">Dreissena polymorpha</name>
    <name type="common">Zebra mussel</name>
    <name type="synonym">Mytilus polymorpha</name>
    <dbReference type="NCBI Taxonomy" id="45954"/>
    <lineage>
        <taxon>Eukaryota</taxon>
        <taxon>Metazoa</taxon>
        <taxon>Spiralia</taxon>
        <taxon>Lophotrochozoa</taxon>
        <taxon>Mollusca</taxon>
        <taxon>Bivalvia</taxon>
        <taxon>Autobranchia</taxon>
        <taxon>Heteroconchia</taxon>
        <taxon>Euheterodonta</taxon>
        <taxon>Imparidentia</taxon>
        <taxon>Neoheterodontei</taxon>
        <taxon>Myida</taxon>
        <taxon>Dreissenoidea</taxon>
        <taxon>Dreissenidae</taxon>
        <taxon>Dreissena</taxon>
    </lineage>
</organism>
<accession>A0A9D3Z1N9</accession>